<evidence type="ECO:0000259" key="2">
    <source>
        <dbReference type="Pfam" id="PF13439"/>
    </source>
</evidence>
<organism evidence="3 4">
    <name type="scientific">Paraburkholderia franconis</name>
    <dbReference type="NCBI Taxonomy" id="2654983"/>
    <lineage>
        <taxon>Bacteria</taxon>
        <taxon>Pseudomonadati</taxon>
        <taxon>Pseudomonadota</taxon>
        <taxon>Betaproteobacteria</taxon>
        <taxon>Burkholderiales</taxon>
        <taxon>Burkholderiaceae</taxon>
        <taxon>Paraburkholderia</taxon>
    </lineage>
</organism>
<protein>
    <submittedName>
        <fullName evidence="3">Glycosyltransferase</fullName>
    </submittedName>
</protein>
<gene>
    <name evidence="3" type="ORF">GCT13_12125</name>
</gene>
<dbReference type="InterPro" id="IPR001296">
    <property type="entry name" value="Glyco_trans_1"/>
</dbReference>
<dbReference type="InterPro" id="IPR050194">
    <property type="entry name" value="Glycosyltransferase_grp1"/>
</dbReference>
<feature type="domain" description="Glycosyltransferase subfamily 4-like N-terminal" evidence="2">
    <location>
        <begin position="15"/>
        <end position="171"/>
    </location>
</feature>
<dbReference type="Pfam" id="PF13439">
    <property type="entry name" value="Glyco_transf_4"/>
    <property type="match status" value="1"/>
</dbReference>
<dbReference type="SUPFAM" id="SSF53756">
    <property type="entry name" value="UDP-Glycosyltransferase/glycogen phosphorylase"/>
    <property type="match status" value="1"/>
</dbReference>
<dbReference type="InterPro" id="IPR028098">
    <property type="entry name" value="Glyco_trans_4-like_N"/>
</dbReference>
<dbReference type="PANTHER" id="PTHR45947:SF3">
    <property type="entry name" value="SULFOQUINOVOSYL TRANSFERASE SQD2"/>
    <property type="match status" value="1"/>
</dbReference>
<evidence type="ECO:0000313" key="4">
    <source>
        <dbReference type="Proteomes" id="UP000484381"/>
    </source>
</evidence>
<dbReference type="AlphaFoldDB" id="A0A7X1N930"/>
<proteinExistence type="predicted"/>
<dbReference type="PANTHER" id="PTHR45947">
    <property type="entry name" value="SULFOQUINOVOSYL TRANSFERASE SQD2"/>
    <property type="match status" value="1"/>
</dbReference>
<dbReference type="GO" id="GO:0016757">
    <property type="term" value="F:glycosyltransferase activity"/>
    <property type="evidence" value="ECO:0007669"/>
    <property type="project" value="InterPro"/>
</dbReference>
<sequence>MRVLHFYRTYLPDTIGGAEQSIYHLCRAGADIGVKNKIFALTRIRDAQRIVQLEGHEVERSFNRMTFASVELSWRALREFSRLAAQADVIHYHFPWPMADIAHLARRINRPSIVTYHADIQRQKLLLSLYRPLMRRFLASVDRIVATSPNYVATSDVLRKHLDKVEVVPLGLGRAYYPSPDEALMQTWRERIGTPFFLFVGVFRYYKGLPVLIEAMKRTGYPVVFVGDGPLGSKIRSLAIAKGVTNAHFTGMIPEADKVALVKLSRAMVFPSPNRAEAFGMSLLESAMLGKPMISCEIGTGTSYVNLHDETGLVVPPNDPDALADAMRRLWEDDCAVEQMGRRAALRFEDQFSAHRTAQSYRRIYEAVLAERAVTNFAAVPNQRQLTRLHATPSDVATERQ</sequence>
<reference evidence="3 4" key="1">
    <citation type="submission" date="2019-10" db="EMBL/GenBank/DDBJ databases">
        <title>Paraburkholderia sp. isolated from nodules of Mimosa pudica from Brazilian Atlantic Forest soils.</title>
        <authorList>
            <person name="Paulitsch F."/>
            <person name="Hungria M."/>
            <person name="Dall'Agnol R."/>
        </authorList>
    </citation>
    <scope>NUCLEOTIDE SEQUENCE [LARGE SCALE GENOMIC DNA]</scope>
    <source>
        <strain evidence="3 4">CNPSo 3157</strain>
    </source>
</reference>
<dbReference type="Pfam" id="PF00534">
    <property type="entry name" value="Glycos_transf_1"/>
    <property type="match status" value="1"/>
</dbReference>
<dbReference type="EMBL" id="WHNP01000009">
    <property type="protein sequence ID" value="MPW17657.1"/>
    <property type="molecule type" value="Genomic_DNA"/>
</dbReference>
<comment type="caution">
    <text evidence="3">The sequence shown here is derived from an EMBL/GenBank/DDBJ whole genome shotgun (WGS) entry which is preliminary data.</text>
</comment>
<keyword evidence="4" id="KW-1185">Reference proteome</keyword>
<name>A0A7X1N930_9BURK</name>
<dbReference type="Gene3D" id="3.40.50.2000">
    <property type="entry name" value="Glycogen Phosphorylase B"/>
    <property type="match status" value="2"/>
</dbReference>
<evidence type="ECO:0000259" key="1">
    <source>
        <dbReference type="Pfam" id="PF00534"/>
    </source>
</evidence>
<feature type="domain" description="Glycosyl transferase family 1" evidence="1">
    <location>
        <begin position="189"/>
        <end position="345"/>
    </location>
</feature>
<accession>A0A7X1N930</accession>
<keyword evidence="3" id="KW-0808">Transferase</keyword>
<evidence type="ECO:0000313" key="3">
    <source>
        <dbReference type="EMBL" id="MPW17657.1"/>
    </source>
</evidence>
<dbReference type="Proteomes" id="UP000484381">
    <property type="component" value="Unassembled WGS sequence"/>
</dbReference>